<feature type="chain" id="PRO_5001516456" evidence="1">
    <location>
        <begin position="23"/>
        <end position="150"/>
    </location>
</feature>
<feature type="signal peptide" evidence="1">
    <location>
        <begin position="1"/>
        <end position="22"/>
    </location>
</feature>
<name>A0A023G163_AMBTT</name>
<dbReference type="AlphaFoldDB" id="A0A023G163"/>
<organism evidence="2">
    <name type="scientific">Amblyomma triste</name>
    <name type="common">Neotropical tick</name>
    <dbReference type="NCBI Taxonomy" id="251400"/>
    <lineage>
        <taxon>Eukaryota</taxon>
        <taxon>Metazoa</taxon>
        <taxon>Ecdysozoa</taxon>
        <taxon>Arthropoda</taxon>
        <taxon>Chelicerata</taxon>
        <taxon>Arachnida</taxon>
        <taxon>Acari</taxon>
        <taxon>Parasitiformes</taxon>
        <taxon>Ixodida</taxon>
        <taxon>Ixodoidea</taxon>
        <taxon>Ixodidae</taxon>
        <taxon>Amblyomminae</taxon>
        <taxon>Amblyomma</taxon>
    </lineage>
</organism>
<evidence type="ECO:0000313" key="2">
    <source>
        <dbReference type="EMBL" id="JAC27931.1"/>
    </source>
</evidence>
<reference evidence="2" key="1">
    <citation type="submission" date="2014-03" db="EMBL/GenBank/DDBJ databases">
        <title>The sialotranscriptome of Amblyomma triste, Amblyomma parvum and Amblyomma cajennense ticks, uncovered by 454-based RNA-seq.</title>
        <authorList>
            <person name="Garcia G.R."/>
            <person name="Gardinassi L.G."/>
            <person name="Ribeiro J.M."/>
            <person name="Anatriello E."/>
            <person name="Ferreira B.R."/>
            <person name="Moreira H.N."/>
            <person name="Mafra C."/>
            <person name="Olegario M.M."/>
            <person name="Szabo P.J."/>
            <person name="Miranda-Santos I.K."/>
            <person name="Maruyama S.R."/>
        </authorList>
    </citation>
    <scope>NUCLEOTIDE SEQUENCE</scope>
    <source>
        <strain evidence="2">Mato Grasso do Sul</strain>
        <tissue evidence="2">Salivary glands</tissue>
    </source>
</reference>
<accession>A0A023G163</accession>
<dbReference type="EMBL" id="GBBM01007487">
    <property type="protein sequence ID" value="JAC27931.1"/>
    <property type="molecule type" value="mRNA"/>
</dbReference>
<protein>
    <submittedName>
        <fullName evidence="2">Putative secreted protein</fullName>
    </submittedName>
</protein>
<evidence type="ECO:0000256" key="1">
    <source>
        <dbReference type="SAM" id="SignalP"/>
    </source>
</evidence>
<sequence length="150" mass="16410">MATCYLSKSLLGAAPMLDVVVAFVVTDPEKNRYDFQVQCTIALQSTIWFNLSHKYRQVGQAECERKVSRDMAVVDVQFHGGLSSGHSPGRPSSRSPVRLLWHTRADGQIHGRSDVLGAAGERSHRLTPGCYLPAWPCGTCTSTSTSTIVM</sequence>
<proteinExistence type="evidence at transcript level"/>
<keyword evidence="1" id="KW-0732">Signal</keyword>